<dbReference type="SUPFAM" id="SSF48452">
    <property type="entry name" value="TPR-like"/>
    <property type="match status" value="1"/>
</dbReference>
<sequence length="1330" mass="150108">MAVRPQHMHDGGIVERRLRPIYDWLDNGNNKKALQEAEKVLKKSPSLQAARALKALALFRLGKGPEAHVVLDALADEKPSDDTTLQAMTISYRESQQLHKVCMLYENAVRAEPTSEELHSHLFMSYVRIGDYRSQQRAAMALYKFAPKNPYYFWAVMSIVLQAKTSEDNTKKGILLALAQRMVDNFISENKMEAEQEARLYIMILELQEKWEDILKFIESPLYSQLVPGSTAQACIPYLKKLGQWKRLNMVCKELLWDNQDRWDYYVPYFDSVFHLMKENEEDAENSIDNTAEKCHEFICQLVESMTSGRTLRGPYLARLELWKRLAVDGDPTTLIGSGLALCVQYLRVFANKPCAVPDLRPYLGMIPQKEREENCREFLTCLGFDENSEPESPDDIQRHVSCLSAWRLVAAPLPAGEALALATTLRSHYVRCLNKGLVTSTVTEFCATDSYGILAAHHYYYAGVQQQSSAPVVEALCLLELVLHHSPANFHAKLLLVKLYHLLGNALAADSIYQRLEVKHIQLVSLGWLHCARLAPACVASRALQLLADTRTFLKHHGKDSVEHLTYAYKYGTFEKLVELGLWGGRLQACAWGGAAAREQALLAQLAGPPTLLHQPARLPAVPTDNRDLNAIVNFEPPQLQDENLKARTFDQEVSYLRLKDGLVSAIALCIELADSRPTEEKKAHYALLNTCIDNFSAAMDKCRQVYCEKERISISAPFPSRIIAFVNSPVPYRELYSTVLRLVGSLALCRADDAHAASDAAARLLPRADDQLRAELQLVGDAVWNMRERLESLSNYLEFVGIITFLLGVCNELFSPANTKKSKKKTSQSPDELKTSELLNKLNAAVQNSITFIENILDEWPKYNFPNELHETFSKLILDEKYQSPVENKLKNGRDDMLNDVRNILKRKSKYLKSNALAADSIYQRLEVKHIQLVSLGWLHCARLAPACVASRALQLLADTRTFLKHHGKDSVEHLTYAYKYGTFEKLVELGLWGGRLQACAWGGAAAREQALLAQLAGPPTLLHQPARLPAVPTDNRDLNAIVNFEPPQLQDENLKARTFDQEVSYLRLKDGLVSAIALCIELADSRPTEEKKAHYALLNTCIDNFSAAMDKCRQVYCEKERISISAPFPSRIIAFVNSPVPYRELYSTVLRLVGSLALCRADDAHAASDAAARLLPRADDQLRAELQLVGDAVWNMRERLESLSNYLEFVGIITFLLGVCNELFSPANTKKSKKKTSQSPDELKTSELLNKLNAAVQNSITFIENILDEWPKYNFPNELHETFSKLILDEKYQSPVENKLKNGRDDMLNDVRNILKRKSKYLKSLLQ</sequence>
<evidence type="ECO:0000313" key="5">
    <source>
        <dbReference type="Proteomes" id="UP000249218"/>
    </source>
</evidence>
<dbReference type="Proteomes" id="UP000249218">
    <property type="component" value="Unassembled WGS sequence"/>
</dbReference>
<proteinExistence type="inferred from homology"/>
<protein>
    <recommendedName>
        <fullName evidence="3">N-terminal acetyltransferase B complex subunit MDM20 homolog</fullName>
    </recommendedName>
</protein>
<dbReference type="InterPro" id="IPR019183">
    <property type="entry name" value="NAA25_NatB_aux_su"/>
</dbReference>
<dbReference type="PANTHER" id="PTHR22767">
    <property type="entry name" value="N-TERMINAL ACETYLTRANSFERASE-RELATED"/>
    <property type="match status" value="1"/>
</dbReference>
<evidence type="ECO:0000256" key="1">
    <source>
        <dbReference type="ARBA" id="ARBA00006298"/>
    </source>
</evidence>
<dbReference type="PANTHER" id="PTHR22767:SF3">
    <property type="entry name" value="N-ALPHA-ACETYLTRANSFERASE 25, NATB AUXILIARY SUBUNIT"/>
    <property type="match status" value="1"/>
</dbReference>
<evidence type="ECO:0000256" key="2">
    <source>
        <dbReference type="ARBA" id="ARBA00022803"/>
    </source>
</evidence>
<keyword evidence="2" id="KW-0802">TPR repeat</keyword>
<dbReference type="Pfam" id="PF09797">
    <property type="entry name" value="NatB_MDM20"/>
    <property type="match status" value="2"/>
</dbReference>
<dbReference type="OrthoDB" id="1874341at2759"/>
<comment type="similarity">
    <text evidence="1">Belongs to the MDM20/NAA25 family.</text>
</comment>
<dbReference type="EMBL" id="KZ150097">
    <property type="protein sequence ID" value="PZC73598.1"/>
    <property type="molecule type" value="Genomic_DNA"/>
</dbReference>
<evidence type="ECO:0000256" key="3">
    <source>
        <dbReference type="ARBA" id="ARBA00029872"/>
    </source>
</evidence>
<evidence type="ECO:0000313" key="4">
    <source>
        <dbReference type="EMBL" id="PZC73598.1"/>
    </source>
</evidence>
<gene>
    <name evidence="4" type="primary">HaOG209066</name>
    <name evidence="4" type="ORF">B5X24_HaOG209066</name>
</gene>
<keyword evidence="5" id="KW-1185">Reference proteome</keyword>
<accession>A0A2W1BFN4</accession>
<organism evidence="4 5">
    <name type="scientific">Helicoverpa armigera</name>
    <name type="common">Cotton bollworm</name>
    <name type="synonym">Heliothis armigera</name>
    <dbReference type="NCBI Taxonomy" id="29058"/>
    <lineage>
        <taxon>Eukaryota</taxon>
        <taxon>Metazoa</taxon>
        <taxon>Ecdysozoa</taxon>
        <taxon>Arthropoda</taxon>
        <taxon>Hexapoda</taxon>
        <taxon>Insecta</taxon>
        <taxon>Pterygota</taxon>
        <taxon>Neoptera</taxon>
        <taxon>Endopterygota</taxon>
        <taxon>Lepidoptera</taxon>
        <taxon>Glossata</taxon>
        <taxon>Ditrysia</taxon>
        <taxon>Noctuoidea</taxon>
        <taxon>Noctuidae</taxon>
        <taxon>Heliothinae</taxon>
        <taxon>Helicoverpa</taxon>
    </lineage>
</organism>
<reference evidence="4 5" key="1">
    <citation type="journal article" date="2017" name="BMC Biol.">
        <title>Genomic innovations, transcriptional plasticity and gene loss underlying the evolution and divergence of two highly polyphagous and invasive Helicoverpa pest species.</title>
        <authorList>
            <person name="Pearce S.L."/>
            <person name="Clarke D.F."/>
            <person name="East P.D."/>
            <person name="Elfekih S."/>
            <person name="Gordon K.H."/>
            <person name="Jermiin L.S."/>
            <person name="McGaughran A."/>
            <person name="Oakeshott J.G."/>
            <person name="Papanikolaou A."/>
            <person name="Perera O.P."/>
            <person name="Rane R.V."/>
            <person name="Richards S."/>
            <person name="Tay W.T."/>
            <person name="Walsh T.K."/>
            <person name="Anderson A."/>
            <person name="Anderson C.J."/>
            <person name="Asgari S."/>
            <person name="Board P.G."/>
            <person name="Bretschneider A."/>
            <person name="Campbell P.M."/>
            <person name="Chertemps T."/>
            <person name="Christeller J.T."/>
            <person name="Coppin C.W."/>
            <person name="Downes S.J."/>
            <person name="Duan G."/>
            <person name="Farnsworth C.A."/>
            <person name="Good R.T."/>
            <person name="Han L.B."/>
            <person name="Han Y.C."/>
            <person name="Hatje K."/>
            <person name="Horne I."/>
            <person name="Huang Y.P."/>
            <person name="Hughes D.S."/>
            <person name="Jacquin-Joly E."/>
            <person name="James W."/>
            <person name="Jhangiani S."/>
            <person name="Kollmar M."/>
            <person name="Kuwar S.S."/>
            <person name="Li S."/>
            <person name="Liu N.Y."/>
            <person name="Maibeche M.T."/>
            <person name="Miller J.R."/>
            <person name="Montagne N."/>
            <person name="Perry T."/>
            <person name="Qu J."/>
            <person name="Song S.V."/>
            <person name="Sutton G.G."/>
            <person name="Vogel H."/>
            <person name="Walenz B.P."/>
            <person name="Xu W."/>
            <person name="Zhang H.J."/>
            <person name="Zou Z."/>
            <person name="Batterham P."/>
            <person name="Edwards O.R."/>
            <person name="Feyereisen R."/>
            <person name="Gibbs R.A."/>
            <person name="Heckel D.G."/>
            <person name="McGrath A."/>
            <person name="Robin C."/>
            <person name="Scherer S.E."/>
            <person name="Worley K.C."/>
            <person name="Wu Y.D."/>
        </authorList>
    </citation>
    <scope>NUCLEOTIDE SEQUENCE [LARGE SCALE GENOMIC DNA]</scope>
    <source>
        <strain evidence="4">Harm_GR_Male_#8</strain>
        <tissue evidence="4">Whole organism</tissue>
    </source>
</reference>
<dbReference type="Gene3D" id="1.25.40.1040">
    <property type="match status" value="1"/>
</dbReference>
<name>A0A2W1BFN4_HELAM</name>
<dbReference type="InterPro" id="IPR011990">
    <property type="entry name" value="TPR-like_helical_dom_sf"/>
</dbReference>
<dbReference type="GO" id="GO:0031416">
    <property type="term" value="C:NatB complex"/>
    <property type="evidence" value="ECO:0007669"/>
    <property type="project" value="TreeGrafter"/>
</dbReference>